<reference evidence="1 2" key="1">
    <citation type="submission" date="2016-06" db="EMBL/GenBank/DDBJ databases">
        <title>Evolution of pathogenesis and genome organization in the Tremellales.</title>
        <authorList>
            <person name="Cuomo C."/>
            <person name="Litvintseva A."/>
            <person name="Heitman J."/>
            <person name="Chen Y."/>
            <person name="Sun S."/>
            <person name="Springer D."/>
            <person name="Dromer F."/>
            <person name="Young S."/>
            <person name="Zeng Q."/>
            <person name="Chapman S."/>
            <person name="Gujja S."/>
            <person name="Saif S."/>
            <person name="Birren B."/>
        </authorList>
    </citation>
    <scope>NUCLEOTIDE SEQUENCE [LARGE SCALE GENOMIC DNA]</scope>
    <source>
        <strain evidence="1 2">ATCC 28783</strain>
    </source>
</reference>
<dbReference type="Proteomes" id="UP000289152">
    <property type="component" value="Unassembled WGS sequence"/>
</dbReference>
<gene>
    <name evidence="1" type="ORF">M231_01915</name>
</gene>
<dbReference type="AlphaFoldDB" id="A0A4Q1BSC6"/>
<organism evidence="1 2">
    <name type="scientific">Tremella mesenterica</name>
    <name type="common">Jelly fungus</name>
    <dbReference type="NCBI Taxonomy" id="5217"/>
    <lineage>
        <taxon>Eukaryota</taxon>
        <taxon>Fungi</taxon>
        <taxon>Dikarya</taxon>
        <taxon>Basidiomycota</taxon>
        <taxon>Agaricomycotina</taxon>
        <taxon>Tremellomycetes</taxon>
        <taxon>Tremellales</taxon>
        <taxon>Tremellaceae</taxon>
        <taxon>Tremella</taxon>
    </lineage>
</organism>
<name>A0A4Q1BSC6_TREME</name>
<dbReference type="InParanoid" id="A0A4Q1BSC6"/>
<accession>A0A4Q1BSC6</accession>
<evidence type="ECO:0000313" key="1">
    <source>
        <dbReference type="EMBL" id="RXK40856.1"/>
    </source>
</evidence>
<sequence>MPSNVPATISTPLIAPMIATPTIAMIEDLRTACQKSVDVREIISNSADVPLSFAARIADLKLELEAYAYPVTSHNPIEVVSHIDPVNLTQIHFVDFNYNAWSVVGAHLYRAHKISWFARDTAYSGHMSRFTIWSFLVC</sequence>
<keyword evidence="2" id="KW-1185">Reference proteome</keyword>
<protein>
    <submittedName>
        <fullName evidence="1">Uncharacterized protein</fullName>
    </submittedName>
</protein>
<dbReference type="EMBL" id="SDIL01000014">
    <property type="protein sequence ID" value="RXK40856.1"/>
    <property type="molecule type" value="Genomic_DNA"/>
</dbReference>
<evidence type="ECO:0000313" key="2">
    <source>
        <dbReference type="Proteomes" id="UP000289152"/>
    </source>
</evidence>
<comment type="caution">
    <text evidence="1">The sequence shown here is derived from an EMBL/GenBank/DDBJ whole genome shotgun (WGS) entry which is preliminary data.</text>
</comment>
<proteinExistence type="predicted"/>